<dbReference type="EMBL" id="BAABDE010000025">
    <property type="protein sequence ID" value="GAA3824643.1"/>
    <property type="molecule type" value="Genomic_DNA"/>
</dbReference>
<name>A0ABP7IQR4_9ACTN</name>
<sequence>MSVTPQAIIEAGLVQIVREIADRPTVAVRSDTSFADDLDIDSLTLIELVVAVEERFAVTIPDDRVRDLRTIGDVVDHVLGAV</sequence>
<dbReference type="PANTHER" id="PTHR20863:SF76">
    <property type="entry name" value="CARRIER DOMAIN-CONTAINING PROTEIN"/>
    <property type="match status" value="1"/>
</dbReference>
<comment type="subcellular location">
    <subcellularLocation>
        <location evidence="7">Cytoplasm</location>
    </subcellularLocation>
</comment>
<comment type="pathway">
    <text evidence="7">Lipid metabolism; fatty acid biosynthesis.</text>
</comment>
<gene>
    <name evidence="7" type="primary">acpP</name>
    <name evidence="9" type="ORF">GCM10022403_067580</name>
</gene>
<dbReference type="HAMAP" id="MF_01217">
    <property type="entry name" value="Acyl_carrier"/>
    <property type="match status" value="1"/>
</dbReference>
<dbReference type="PROSITE" id="PS50075">
    <property type="entry name" value="CARRIER"/>
    <property type="match status" value="1"/>
</dbReference>
<keyword evidence="3 7" id="KW-0597">Phosphoprotein</keyword>
<dbReference type="Pfam" id="PF00550">
    <property type="entry name" value="PP-binding"/>
    <property type="match status" value="1"/>
</dbReference>
<feature type="domain" description="Carrier" evidence="8">
    <location>
        <begin position="4"/>
        <end position="82"/>
    </location>
</feature>
<keyword evidence="7" id="KW-0963">Cytoplasm</keyword>
<dbReference type="Proteomes" id="UP001501009">
    <property type="component" value="Unassembled WGS sequence"/>
</dbReference>
<dbReference type="RefSeq" id="WP_275773068.1">
    <property type="nucleotide sequence ID" value="NZ_BAABDE010000025.1"/>
</dbReference>
<organism evidence="9 10">
    <name type="scientific">Streptomyces coacervatus</name>
    <dbReference type="NCBI Taxonomy" id="647381"/>
    <lineage>
        <taxon>Bacteria</taxon>
        <taxon>Bacillati</taxon>
        <taxon>Actinomycetota</taxon>
        <taxon>Actinomycetes</taxon>
        <taxon>Kitasatosporales</taxon>
        <taxon>Streptomycetaceae</taxon>
        <taxon>Streptomyces</taxon>
    </lineage>
</organism>
<comment type="PTM">
    <text evidence="7">4'-phosphopantetheine is transferred from CoA to a specific serine of apo-ACP by AcpS. This modification is essential for activity because fatty acids are bound in thioester linkage to the sulfhydryl of the prosthetic group.</text>
</comment>
<keyword evidence="5 7" id="KW-0443">Lipid metabolism</keyword>
<feature type="modified residue" description="O-(pantetheine 4'-phosphoryl)serine" evidence="7">
    <location>
        <position position="42"/>
    </location>
</feature>
<evidence type="ECO:0000313" key="10">
    <source>
        <dbReference type="Proteomes" id="UP001501009"/>
    </source>
</evidence>
<keyword evidence="2 7" id="KW-0444">Lipid biosynthesis</keyword>
<comment type="function">
    <text evidence="7">Carrier of the growing fatty acid chain in fatty acid biosynthesis.</text>
</comment>
<keyword evidence="4 7" id="KW-0276">Fatty acid metabolism</keyword>
<protein>
    <recommendedName>
        <fullName evidence="7">Acyl carrier protein</fullName>
        <shortName evidence="7">ACP</shortName>
    </recommendedName>
</protein>
<dbReference type="SUPFAM" id="SSF47336">
    <property type="entry name" value="ACP-like"/>
    <property type="match status" value="1"/>
</dbReference>
<keyword evidence="6 7" id="KW-0275">Fatty acid biosynthesis</keyword>
<dbReference type="Gene3D" id="1.10.1200.10">
    <property type="entry name" value="ACP-like"/>
    <property type="match status" value="1"/>
</dbReference>
<evidence type="ECO:0000256" key="1">
    <source>
        <dbReference type="ARBA" id="ARBA00022450"/>
    </source>
</evidence>
<reference evidence="10" key="1">
    <citation type="journal article" date="2019" name="Int. J. Syst. Evol. Microbiol.">
        <title>The Global Catalogue of Microorganisms (GCM) 10K type strain sequencing project: providing services to taxonomists for standard genome sequencing and annotation.</title>
        <authorList>
            <consortium name="The Broad Institute Genomics Platform"/>
            <consortium name="The Broad Institute Genome Sequencing Center for Infectious Disease"/>
            <person name="Wu L."/>
            <person name="Ma J."/>
        </authorList>
    </citation>
    <scope>NUCLEOTIDE SEQUENCE [LARGE SCALE GENOMIC DNA]</scope>
    <source>
        <strain evidence="10">JCM 17138</strain>
    </source>
</reference>
<evidence type="ECO:0000256" key="3">
    <source>
        <dbReference type="ARBA" id="ARBA00022553"/>
    </source>
</evidence>
<evidence type="ECO:0000256" key="7">
    <source>
        <dbReference type="HAMAP-Rule" id="MF_01217"/>
    </source>
</evidence>
<keyword evidence="10" id="KW-1185">Reference proteome</keyword>
<proteinExistence type="inferred from homology"/>
<evidence type="ECO:0000259" key="8">
    <source>
        <dbReference type="PROSITE" id="PS50075"/>
    </source>
</evidence>
<evidence type="ECO:0000313" key="9">
    <source>
        <dbReference type="EMBL" id="GAA3824643.1"/>
    </source>
</evidence>
<keyword evidence="1 7" id="KW-0596">Phosphopantetheine</keyword>
<evidence type="ECO:0000256" key="6">
    <source>
        <dbReference type="ARBA" id="ARBA00023160"/>
    </source>
</evidence>
<dbReference type="PANTHER" id="PTHR20863">
    <property type="entry name" value="ACYL CARRIER PROTEIN"/>
    <property type="match status" value="1"/>
</dbReference>
<evidence type="ECO:0000256" key="2">
    <source>
        <dbReference type="ARBA" id="ARBA00022516"/>
    </source>
</evidence>
<accession>A0ABP7IQR4</accession>
<dbReference type="InterPro" id="IPR003231">
    <property type="entry name" value="ACP"/>
</dbReference>
<comment type="caution">
    <text evidence="9">The sequence shown here is derived from an EMBL/GenBank/DDBJ whole genome shotgun (WGS) entry which is preliminary data.</text>
</comment>
<evidence type="ECO:0000256" key="5">
    <source>
        <dbReference type="ARBA" id="ARBA00023098"/>
    </source>
</evidence>
<comment type="similarity">
    <text evidence="7">Belongs to the acyl carrier protein (ACP) family.</text>
</comment>
<dbReference type="InterPro" id="IPR009081">
    <property type="entry name" value="PP-bd_ACP"/>
</dbReference>
<dbReference type="InterPro" id="IPR036736">
    <property type="entry name" value="ACP-like_sf"/>
</dbReference>
<evidence type="ECO:0000256" key="4">
    <source>
        <dbReference type="ARBA" id="ARBA00022832"/>
    </source>
</evidence>